<dbReference type="RefSeq" id="WP_077399412.1">
    <property type="nucleotide sequence ID" value="NZ_CP019650.1"/>
</dbReference>
<name>A0A1Q2M283_9GAMM</name>
<protein>
    <recommendedName>
        <fullName evidence="6">HTH araC/xylS-type domain-containing protein</fullName>
    </recommendedName>
</protein>
<dbReference type="InterPro" id="IPR050204">
    <property type="entry name" value="AraC_XylS_family_regulators"/>
</dbReference>
<dbReference type="STRING" id="260552.Mag101_00775"/>
<evidence type="ECO:0000256" key="3">
    <source>
        <dbReference type="ARBA" id="ARBA00023125"/>
    </source>
</evidence>
<dbReference type="AlphaFoldDB" id="A0A1Q2M283"/>
<proteinExistence type="predicted"/>
<reference evidence="7" key="1">
    <citation type="submission" date="2017-02" db="EMBL/GenBank/DDBJ databases">
        <title>Genome of Microbulbifer agarilyticus GP101.</title>
        <authorList>
            <person name="Jung J."/>
            <person name="Bae S.S."/>
            <person name="Baek K."/>
        </authorList>
    </citation>
    <scope>NUCLEOTIDE SEQUENCE [LARGE SCALE GENOMIC DNA]</scope>
    <source>
        <strain evidence="7">GP101</strain>
    </source>
</reference>
<organism evidence="7 8">
    <name type="scientific">Microbulbifer agarilyticus</name>
    <dbReference type="NCBI Taxonomy" id="260552"/>
    <lineage>
        <taxon>Bacteria</taxon>
        <taxon>Pseudomonadati</taxon>
        <taxon>Pseudomonadota</taxon>
        <taxon>Gammaproteobacteria</taxon>
        <taxon>Cellvibrionales</taxon>
        <taxon>Microbulbiferaceae</taxon>
        <taxon>Microbulbifer</taxon>
    </lineage>
</organism>
<dbReference type="GO" id="GO:0003700">
    <property type="term" value="F:DNA-binding transcription factor activity"/>
    <property type="evidence" value="ECO:0007669"/>
    <property type="project" value="InterPro"/>
</dbReference>
<dbReference type="Proteomes" id="UP000188219">
    <property type="component" value="Chromosome"/>
</dbReference>
<dbReference type="PANTHER" id="PTHR46796">
    <property type="entry name" value="HTH-TYPE TRANSCRIPTIONAL ACTIVATOR RHAS-RELATED"/>
    <property type="match status" value="1"/>
</dbReference>
<accession>A0A1Q2M283</accession>
<dbReference type="SMART" id="SM00342">
    <property type="entry name" value="HTH_ARAC"/>
    <property type="match status" value="1"/>
</dbReference>
<dbReference type="InterPro" id="IPR037923">
    <property type="entry name" value="HTH-like"/>
</dbReference>
<dbReference type="InterPro" id="IPR020449">
    <property type="entry name" value="Tscrpt_reg_AraC-type_HTH"/>
</dbReference>
<dbReference type="InterPro" id="IPR014710">
    <property type="entry name" value="RmlC-like_jellyroll"/>
</dbReference>
<dbReference type="Pfam" id="PF12833">
    <property type="entry name" value="HTH_18"/>
    <property type="match status" value="1"/>
</dbReference>
<keyword evidence="1" id="KW-0963">Cytoplasm</keyword>
<keyword evidence="2" id="KW-0805">Transcription regulation</keyword>
<evidence type="ECO:0000256" key="5">
    <source>
        <dbReference type="ARBA" id="ARBA00023163"/>
    </source>
</evidence>
<dbReference type="InterPro" id="IPR009057">
    <property type="entry name" value="Homeodomain-like_sf"/>
</dbReference>
<dbReference type="KEGG" id="maga:Mag101_00775"/>
<dbReference type="GO" id="GO:0043565">
    <property type="term" value="F:sequence-specific DNA binding"/>
    <property type="evidence" value="ECO:0007669"/>
    <property type="project" value="InterPro"/>
</dbReference>
<dbReference type="Gene3D" id="1.10.10.60">
    <property type="entry name" value="Homeodomain-like"/>
    <property type="match status" value="2"/>
</dbReference>
<dbReference type="PRINTS" id="PR00032">
    <property type="entry name" value="HTHARAC"/>
</dbReference>
<dbReference type="EMBL" id="CP019650">
    <property type="protein sequence ID" value="AQQ66342.1"/>
    <property type="molecule type" value="Genomic_DNA"/>
</dbReference>
<sequence>MNSALLYENIELPQGRTVKSAYYQFTPEQRCDIAPHFHMMFEVMLFVKGAGKIFLDGVEFPIEDGTLLYLPSLSVHEMVMEDGEQEFFLLQFEPQVMDELSLGYTAQDMPSAVCRLQENMLQRLSMMLHWCCEVNTNSDQLLIRNRVLQLLLIQIEKIVIQEDAADVSRSTGLGRLEPVLKYFQDSSKLSLTLDQAADLCGISRSHFSRLFHATLNTRYQDFLLKRKLQHAVQLLSTSKLRIADIAFQCEFSDSAHFCSKFKRVFGVTPQAFRKATVDNL</sequence>
<dbReference type="InterPro" id="IPR018060">
    <property type="entry name" value="HTH_AraC"/>
</dbReference>
<evidence type="ECO:0000256" key="4">
    <source>
        <dbReference type="ARBA" id="ARBA00023159"/>
    </source>
</evidence>
<dbReference type="InterPro" id="IPR003313">
    <property type="entry name" value="AraC-bd"/>
</dbReference>
<evidence type="ECO:0000313" key="7">
    <source>
        <dbReference type="EMBL" id="AQQ66342.1"/>
    </source>
</evidence>
<evidence type="ECO:0000313" key="8">
    <source>
        <dbReference type="Proteomes" id="UP000188219"/>
    </source>
</evidence>
<gene>
    <name evidence="7" type="ORF">Mag101_00775</name>
</gene>
<dbReference type="PANTHER" id="PTHR46796:SF13">
    <property type="entry name" value="HTH-TYPE TRANSCRIPTIONAL ACTIVATOR RHAS"/>
    <property type="match status" value="1"/>
</dbReference>
<dbReference type="SUPFAM" id="SSF51215">
    <property type="entry name" value="Regulatory protein AraC"/>
    <property type="match status" value="1"/>
</dbReference>
<feature type="domain" description="HTH araC/xylS-type" evidence="6">
    <location>
        <begin position="177"/>
        <end position="275"/>
    </location>
</feature>
<dbReference type="Gene3D" id="2.60.120.10">
    <property type="entry name" value="Jelly Rolls"/>
    <property type="match status" value="1"/>
</dbReference>
<dbReference type="Pfam" id="PF02311">
    <property type="entry name" value="AraC_binding"/>
    <property type="match status" value="1"/>
</dbReference>
<keyword evidence="3" id="KW-0238">DNA-binding</keyword>
<evidence type="ECO:0000256" key="2">
    <source>
        <dbReference type="ARBA" id="ARBA00023015"/>
    </source>
</evidence>
<keyword evidence="8" id="KW-1185">Reference proteome</keyword>
<evidence type="ECO:0000259" key="6">
    <source>
        <dbReference type="PROSITE" id="PS01124"/>
    </source>
</evidence>
<keyword evidence="4" id="KW-0010">Activator</keyword>
<dbReference type="SUPFAM" id="SSF46689">
    <property type="entry name" value="Homeodomain-like"/>
    <property type="match status" value="2"/>
</dbReference>
<keyword evidence="5" id="KW-0804">Transcription</keyword>
<dbReference type="OrthoDB" id="5949386at2"/>
<dbReference type="PROSITE" id="PS01124">
    <property type="entry name" value="HTH_ARAC_FAMILY_2"/>
    <property type="match status" value="1"/>
</dbReference>
<evidence type="ECO:0000256" key="1">
    <source>
        <dbReference type="ARBA" id="ARBA00022490"/>
    </source>
</evidence>